<dbReference type="Proteomes" id="UP000650467">
    <property type="component" value="Unassembled WGS sequence"/>
</dbReference>
<accession>A0A835SNE8</accession>
<protein>
    <submittedName>
        <fullName evidence="2">Uncharacterized protein</fullName>
    </submittedName>
</protein>
<dbReference type="AlphaFoldDB" id="A0A835SNE8"/>
<feature type="region of interest" description="Disordered" evidence="1">
    <location>
        <begin position="724"/>
        <end position="743"/>
    </location>
</feature>
<dbReference type="SUPFAM" id="SSF48371">
    <property type="entry name" value="ARM repeat"/>
    <property type="match status" value="1"/>
</dbReference>
<proteinExistence type="predicted"/>
<feature type="compositionally biased region" description="Low complexity" evidence="1">
    <location>
        <begin position="671"/>
        <end position="685"/>
    </location>
</feature>
<dbReference type="InterPro" id="IPR011989">
    <property type="entry name" value="ARM-like"/>
</dbReference>
<feature type="compositionally biased region" description="Low complexity" evidence="1">
    <location>
        <begin position="773"/>
        <end position="783"/>
    </location>
</feature>
<reference evidence="2" key="1">
    <citation type="journal article" date="2020" name="bioRxiv">
        <title>Comparative genomics of Chlamydomonas.</title>
        <authorList>
            <person name="Craig R.J."/>
            <person name="Hasan A.R."/>
            <person name="Ness R.W."/>
            <person name="Keightley P.D."/>
        </authorList>
    </citation>
    <scope>NUCLEOTIDE SEQUENCE</scope>
    <source>
        <strain evidence="2">SAG 7.73</strain>
    </source>
</reference>
<evidence type="ECO:0000313" key="3">
    <source>
        <dbReference type="Proteomes" id="UP000650467"/>
    </source>
</evidence>
<dbReference type="Gene3D" id="1.25.10.10">
    <property type="entry name" value="Leucine-rich Repeat Variant"/>
    <property type="match status" value="1"/>
</dbReference>
<sequence>MSSQLVDALGGAETQAVLLGQLSQLAVDAAQLLKAVVSVVAGAPTAGAARAPGGCADGAEGASEDGALTAACSTAVAAAARLALGPGGAACSHHLSEQPDADLRWLTAQQRVVEAVRGLASWGRSDGAGACTLPPLMPLWLSLRGPSGLRSRSDAVRRAAVRLLVDLLLLQHQLAQHRAPADRTSATAPADVGMWAVVQELAGNVAPWDAHADVRAAALHGADALLAAACVDGTGGARPRSIGGAVGERVAAKEWRRVVEGVLTAAAKAAPEPRSASATATADSPASCPEVWQAALEFARHHCRQLGWRGAVRHLASQLVRAAACEDDPEGPLAAYGIADVARAVAGAAALEAALGGSIGLLPDGTAEGACGDGEGASAPANEDTAAASGAAGAAGTPAGATVGRREVAQRLLAVAAACITDAVGRYGPGCGRGAAAVGAAADAEGSQQRWYSMLLPGTCSGQDQMAALAPGPEPCTSGGEAEAAAEAEAAVEAVAVTRSMRSMCEAVARTLSAGDALSVLEALASKAESAPLAPRLPSSSSPAAAAAALVPSRASVLLVAAAVAAGASGRIRAAGGADLSVEALAAAVRLSRLMRRLGALLQDPDQHLFAEAGGAPVAPTGSNAALARQSELAVAAGLAALAALLQALPSPLVYSVAASSGAGDPEEGARGPADASAGGAAVAALDPQPWQSTTRRREESGAAGRNNAPFGSGHRKPQVFIEEVSEEPASPTPAAAPAPHHQALEAWREQQAPLVSDLLLLIATYAPCAPGGAAAGSSNAPDPGLPPPPTEVDTPWAAPAGPAAAAASLLFVLLSRSTRVLPSPTRALRATSPAGGMGAGGAAGGLGGGSLGLLPAEAVLQQELLLGCGAALMRDVIRPVVVQKHVQALEEGPIKPYSGPDTFTRALATRRLAWMLLRCRHPFSSEALRLALPLLLAASDDPSPGVAAYGVAALHAVAVECLAADLQWQRDLLLDAARRLVTGCSEQLWPLACPAAVALTHRIEGKDPRAPGYHALACTLLTEAERGAHVAARRLSFMPPAACLVTCMGLTACRYLSRLMPLLLEWLHAHDDATRAQALALLGAVLRATWPRVPAHAATLWRHLLLVQVWAEGEPGVVGAGEADAAGREEVRRRAEEVCALLLACAQKEVMGFAPGPGRLAPAVEKLHERLVAGRA</sequence>
<dbReference type="PANTHER" id="PTHR14873:SF1">
    <property type="entry name" value="OS06G0694100 PROTEIN"/>
    <property type="match status" value="1"/>
</dbReference>
<gene>
    <name evidence="2" type="ORF">HXX76_013788</name>
</gene>
<organism evidence="2 3">
    <name type="scientific">Chlamydomonas incerta</name>
    <dbReference type="NCBI Taxonomy" id="51695"/>
    <lineage>
        <taxon>Eukaryota</taxon>
        <taxon>Viridiplantae</taxon>
        <taxon>Chlorophyta</taxon>
        <taxon>core chlorophytes</taxon>
        <taxon>Chlorophyceae</taxon>
        <taxon>CS clade</taxon>
        <taxon>Chlamydomonadales</taxon>
        <taxon>Chlamydomonadaceae</taxon>
        <taxon>Chlamydomonas</taxon>
    </lineage>
</organism>
<name>A0A835SNE8_CHLIN</name>
<evidence type="ECO:0000256" key="1">
    <source>
        <dbReference type="SAM" id="MobiDB-lite"/>
    </source>
</evidence>
<feature type="region of interest" description="Disordered" evidence="1">
    <location>
        <begin position="372"/>
        <end position="399"/>
    </location>
</feature>
<comment type="caution">
    <text evidence="2">The sequence shown here is derived from an EMBL/GenBank/DDBJ whole genome shotgun (WGS) entry which is preliminary data.</text>
</comment>
<evidence type="ECO:0000313" key="2">
    <source>
        <dbReference type="EMBL" id="KAG2425374.1"/>
    </source>
</evidence>
<feature type="compositionally biased region" description="Low complexity" evidence="1">
    <location>
        <begin position="385"/>
        <end position="399"/>
    </location>
</feature>
<dbReference type="PANTHER" id="PTHR14873">
    <property type="entry name" value="OS06G0694100 PROTEIN"/>
    <property type="match status" value="1"/>
</dbReference>
<dbReference type="InterPro" id="IPR016024">
    <property type="entry name" value="ARM-type_fold"/>
</dbReference>
<feature type="region of interest" description="Disordered" evidence="1">
    <location>
        <begin position="773"/>
        <end position="799"/>
    </location>
</feature>
<feature type="region of interest" description="Disordered" evidence="1">
    <location>
        <begin position="658"/>
        <end position="716"/>
    </location>
</feature>
<keyword evidence="3" id="KW-1185">Reference proteome</keyword>
<dbReference type="EMBL" id="JAEHOC010000056">
    <property type="protein sequence ID" value="KAG2425374.1"/>
    <property type="molecule type" value="Genomic_DNA"/>
</dbReference>
<dbReference type="OrthoDB" id="549381at2759"/>